<proteinExistence type="predicted"/>
<reference evidence="2 3" key="1">
    <citation type="journal article" date="2013" name="Genome Announc.">
        <title>First draft genome sequence from a member of the genus agrococcus, isolated from modern microbialites.</title>
        <authorList>
            <person name="White R.A.III."/>
            <person name="Grassa C.J."/>
            <person name="Suttle C.A."/>
        </authorList>
    </citation>
    <scope>NUCLEOTIDE SEQUENCE [LARGE SCALE GENOMIC DNA]</scope>
    <source>
        <strain evidence="2 3">RW1</strain>
    </source>
</reference>
<evidence type="ECO:0000256" key="1">
    <source>
        <dbReference type="SAM" id="MobiDB-lite"/>
    </source>
</evidence>
<sequence>MDERVRVAAGTSLEGWRHALSQAVERGWEVQIGGQALVDLLGHLAGDIEIEYGVQGQRRVIPQAASEARDIAETMRMPLMQRTVRRGSWEPSPGHEDVTNDGPTGSIEP</sequence>
<evidence type="ECO:0000313" key="2">
    <source>
        <dbReference type="EMBL" id="ERG63518.1"/>
    </source>
</evidence>
<gene>
    <name evidence="2" type="ORF">L332_03495</name>
</gene>
<organism evidence="2 3">
    <name type="scientific">Agrococcus pavilionensis RW1</name>
    <dbReference type="NCBI Taxonomy" id="1330458"/>
    <lineage>
        <taxon>Bacteria</taxon>
        <taxon>Bacillati</taxon>
        <taxon>Actinomycetota</taxon>
        <taxon>Actinomycetes</taxon>
        <taxon>Micrococcales</taxon>
        <taxon>Microbacteriaceae</taxon>
        <taxon>Agrococcus</taxon>
    </lineage>
</organism>
<comment type="caution">
    <text evidence="2">The sequence shown here is derived from an EMBL/GenBank/DDBJ whole genome shotgun (WGS) entry which is preliminary data.</text>
</comment>
<dbReference type="AlphaFoldDB" id="U1L957"/>
<keyword evidence="3" id="KW-1185">Reference proteome</keyword>
<feature type="region of interest" description="Disordered" evidence="1">
    <location>
        <begin position="84"/>
        <end position="109"/>
    </location>
</feature>
<name>U1L957_9MICO</name>
<dbReference type="Proteomes" id="UP000016462">
    <property type="component" value="Unassembled WGS sequence"/>
</dbReference>
<protein>
    <submittedName>
        <fullName evidence="2">Uncharacterized protein</fullName>
    </submittedName>
</protein>
<dbReference type="EMBL" id="ASHR01000031">
    <property type="protein sequence ID" value="ERG63518.1"/>
    <property type="molecule type" value="Genomic_DNA"/>
</dbReference>
<accession>U1L957</accession>
<evidence type="ECO:0000313" key="3">
    <source>
        <dbReference type="Proteomes" id="UP000016462"/>
    </source>
</evidence>